<keyword evidence="1" id="KW-0472">Membrane</keyword>
<keyword evidence="1" id="KW-1133">Transmembrane helix</keyword>
<reference evidence="2 3" key="1">
    <citation type="submission" date="2022-06" db="EMBL/GenBank/DDBJ databases">
        <title>Genomic Encyclopedia of Archaeal and Bacterial Type Strains, Phase II (KMG-II): from individual species to whole genera.</title>
        <authorList>
            <person name="Goeker M."/>
        </authorList>
    </citation>
    <scope>NUCLEOTIDE SEQUENCE [LARGE SCALE GENOMIC DNA]</scope>
    <source>
        <strain evidence="2 3">DSM 45037</strain>
    </source>
</reference>
<comment type="caution">
    <text evidence="2">The sequence shown here is derived from an EMBL/GenBank/DDBJ whole genome shotgun (WGS) entry which is preliminary data.</text>
</comment>
<evidence type="ECO:0000313" key="2">
    <source>
        <dbReference type="EMBL" id="MCP2160921.1"/>
    </source>
</evidence>
<evidence type="ECO:0000313" key="3">
    <source>
        <dbReference type="Proteomes" id="UP001205740"/>
    </source>
</evidence>
<proteinExistence type="predicted"/>
<name>A0ABT1H1A9_9NOCA</name>
<evidence type="ECO:0008006" key="4">
    <source>
        <dbReference type="Google" id="ProtNLM"/>
    </source>
</evidence>
<protein>
    <recommendedName>
        <fullName evidence="4">DUF2530 domain-containing protein</fullName>
    </recommendedName>
</protein>
<organism evidence="2 3">
    <name type="scientific">Williamsia serinedens</name>
    <dbReference type="NCBI Taxonomy" id="391736"/>
    <lineage>
        <taxon>Bacteria</taxon>
        <taxon>Bacillati</taxon>
        <taxon>Actinomycetota</taxon>
        <taxon>Actinomycetes</taxon>
        <taxon>Mycobacteriales</taxon>
        <taxon>Nocardiaceae</taxon>
        <taxon>Williamsia</taxon>
    </lineage>
</organism>
<accession>A0ABT1H1A9</accession>
<feature type="transmembrane region" description="Helical" evidence="1">
    <location>
        <begin position="76"/>
        <end position="96"/>
    </location>
</feature>
<dbReference type="EMBL" id="JAMTCG010000003">
    <property type="protein sequence ID" value="MCP2160921.1"/>
    <property type="molecule type" value="Genomic_DNA"/>
</dbReference>
<sequence length="114" mass="12736">MSHSTAHRRKVRTRHGVARPRGWPVHRPPVYRLTMREQPSDRLLHVALAVFAIGLVATITMFAVPALDDGVRAPVWVYALTLGLPIGFVLAIVFALRSGRRRPGLHDDDSRGTR</sequence>
<keyword evidence="1" id="KW-0812">Transmembrane</keyword>
<keyword evidence="3" id="KW-1185">Reference proteome</keyword>
<evidence type="ECO:0000256" key="1">
    <source>
        <dbReference type="SAM" id="Phobius"/>
    </source>
</evidence>
<gene>
    <name evidence="2" type="ORF">LX12_002108</name>
</gene>
<dbReference type="Proteomes" id="UP001205740">
    <property type="component" value="Unassembled WGS sequence"/>
</dbReference>
<feature type="transmembrane region" description="Helical" evidence="1">
    <location>
        <begin position="43"/>
        <end position="64"/>
    </location>
</feature>